<dbReference type="InParanoid" id="A2GI95"/>
<name>A2GI95_TRIV3</name>
<evidence type="ECO:0000313" key="2">
    <source>
        <dbReference type="Proteomes" id="UP000001542"/>
    </source>
</evidence>
<dbReference type="RefSeq" id="XP_001296051.1">
    <property type="nucleotide sequence ID" value="XM_001296050.1"/>
</dbReference>
<keyword evidence="2" id="KW-1185">Reference proteome</keyword>
<proteinExistence type="predicted"/>
<dbReference type="EMBL" id="DS116149">
    <property type="protein sequence ID" value="EAX83121.1"/>
    <property type="molecule type" value="Genomic_DNA"/>
</dbReference>
<sequence length="139" mass="16848">MTEKLTFYIAPDPSCPHPFKPQYIYIELNRESEIPQYIYIELNSEGEIPQYIYIELNSEGEILQTEESEIPQTYRDLDNENGYALFWLDCPYKMYEKKALYEEYRKYCHENDIRPSSREKFYAGIKHLFEVRNGKYIKK</sequence>
<reference evidence="1" key="2">
    <citation type="journal article" date="2007" name="Science">
        <title>Draft genome sequence of the sexually transmitted pathogen Trichomonas vaginalis.</title>
        <authorList>
            <person name="Carlton J.M."/>
            <person name="Hirt R.P."/>
            <person name="Silva J.C."/>
            <person name="Delcher A.L."/>
            <person name="Schatz M."/>
            <person name="Zhao Q."/>
            <person name="Wortman J.R."/>
            <person name="Bidwell S.L."/>
            <person name="Alsmark U.C.M."/>
            <person name="Besteiro S."/>
            <person name="Sicheritz-Ponten T."/>
            <person name="Noel C.J."/>
            <person name="Dacks J.B."/>
            <person name="Foster P.G."/>
            <person name="Simillion C."/>
            <person name="Van de Peer Y."/>
            <person name="Miranda-Saavedra D."/>
            <person name="Barton G.J."/>
            <person name="Westrop G.D."/>
            <person name="Mueller S."/>
            <person name="Dessi D."/>
            <person name="Fiori P.L."/>
            <person name="Ren Q."/>
            <person name="Paulsen I."/>
            <person name="Zhang H."/>
            <person name="Bastida-Corcuera F.D."/>
            <person name="Simoes-Barbosa A."/>
            <person name="Brown M.T."/>
            <person name="Hayes R.D."/>
            <person name="Mukherjee M."/>
            <person name="Okumura C.Y."/>
            <person name="Schneider R."/>
            <person name="Smith A.J."/>
            <person name="Vanacova S."/>
            <person name="Villalvazo M."/>
            <person name="Haas B.J."/>
            <person name="Pertea M."/>
            <person name="Feldblyum T.V."/>
            <person name="Utterback T.R."/>
            <person name="Shu C.L."/>
            <person name="Osoegawa K."/>
            <person name="de Jong P.J."/>
            <person name="Hrdy I."/>
            <person name="Horvathova L."/>
            <person name="Zubacova Z."/>
            <person name="Dolezal P."/>
            <person name="Malik S.B."/>
            <person name="Logsdon J.M. Jr."/>
            <person name="Henze K."/>
            <person name="Gupta A."/>
            <person name="Wang C.C."/>
            <person name="Dunne R.L."/>
            <person name="Upcroft J.A."/>
            <person name="Upcroft P."/>
            <person name="White O."/>
            <person name="Salzberg S.L."/>
            <person name="Tang P."/>
            <person name="Chiu C.-H."/>
            <person name="Lee Y.-S."/>
            <person name="Embley T.M."/>
            <person name="Coombs G.H."/>
            <person name="Mottram J.C."/>
            <person name="Tachezy J."/>
            <person name="Fraser-Liggett C.M."/>
            <person name="Johnson P.J."/>
        </authorList>
    </citation>
    <scope>NUCLEOTIDE SEQUENCE [LARGE SCALE GENOMIC DNA]</scope>
    <source>
        <strain evidence="1">G3</strain>
    </source>
</reference>
<dbReference type="Proteomes" id="UP000001542">
    <property type="component" value="Unassembled WGS sequence"/>
</dbReference>
<organism evidence="1 2">
    <name type="scientific">Trichomonas vaginalis (strain ATCC PRA-98 / G3)</name>
    <dbReference type="NCBI Taxonomy" id="412133"/>
    <lineage>
        <taxon>Eukaryota</taxon>
        <taxon>Metamonada</taxon>
        <taxon>Parabasalia</taxon>
        <taxon>Trichomonadida</taxon>
        <taxon>Trichomonadidae</taxon>
        <taxon>Trichomonas</taxon>
    </lineage>
</organism>
<dbReference type="KEGG" id="tva:4740754"/>
<accession>A2GI95</accession>
<protein>
    <submittedName>
        <fullName evidence="1">Uncharacterized protein</fullName>
    </submittedName>
</protein>
<gene>
    <name evidence="1" type="ORF">TVAG_223270</name>
</gene>
<dbReference type="VEuPathDB" id="TrichDB:TVAGG3_0879780"/>
<evidence type="ECO:0000313" key="1">
    <source>
        <dbReference type="EMBL" id="EAX83121.1"/>
    </source>
</evidence>
<dbReference type="VEuPathDB" id="TrichDB:TVAG_223270"/>
<reference evidence="1" key="1">
    <citation type="submission" date="2006-10" db="EMBL/GenBank/DDBJ databases">
        <authorList>
            <person name="Amadeo P."/>
            <person name="Zhao Q."/>
            <person name="Wortman J."/>
            <person name="Fraser-Liggett C."/>
            <person name="Carlton J."/>
        </authorList>
    </citation>
    <scope>NUCLEOTIDE SEQUENCE</scope>
    <source>
        <strain evidence="1">G3</strain>
    </source>
</reference>
<dbReference type="AlphaFoldDB" id="A2GI95"/>